<dbReference type="PANTHER" id="PTHR30629">
    <property type="entry name" value="PROPHAGE INTEGRASE"/>
    <property type="match status" value="1"/>
</dbReference>
<evidence type="ECO:0000256" key="3">
    <source>
        <dbReference type="ARBA" id="ARBA00023172"/>
    </source>
</evidence>
<evidence type="ECO:0000256" key="1">
    <source>
        <dbReference type="ARBA" id="ARBA00008857"/>
    </source>
</evidence>
<keyword evidence="5" id="KW-1185">Reference proteome</keyword>
<keyword evidence="2" id="KW-0229">DNA integration</keyword>
<dbReference type="AlphaFoldDB" id="A0A6S7AU14"/>
<dbReference type="PANTHER" id="PTHR30629:SF9">
    <property type="entry name" value="PROTEIN INTB-RELATED"/>
    <property type="match status" value="1"/>
</dbReference>
<proteinExistence type="inferred from homology"/>
<dbReference type="GO" id="GO:0003677">
    <property type="term" value="F:DNA binding"/>
    <property type="evidence" value="ECO:0007669"/>
    <property type="project" value="InterPro"/>
</dbReference>
<dbReference type="InterPro" id="IPR013762">
    <property type="entry name" value="Integrase-like_cat_sf"/>
</dbReference>
<evidence type="ECO:0000313" key="5">
    <source>
        <dbReference type="Proteomes" id="UP000494108"/>
    </source>
</evidence>
<protein>
    <submittedName>
        <fullName evidence="4">Prophage integrase IntA</fullName>
    </submittedName>
</protein>
<comment type="similarity">
    <text evidence="1">Belongs to the 'phage' integrase family.</text>
</comment>
<keyword evidence="3" id="KW-0233">DNA recombination</keyword>
<dbReference type="InterPro" id="IPR050808">
    <property type="entry name" value="Phage_Integrase"/>
</dbReference>
<dbReference type="SUPFAM" id="SSF56349">
    <property type="entry name" value="DNA breaking-rejoining enzymes"/>
    <property type="match status" value="1"/>
</dbReference>
<dbReference type="EMBL" id="CADIJX010000006">
    <property type="protein sequence ID" value="CAB3684229.1"/>
    <property type="molecule type" value="Genomic_DNA"/>
</dbReference>
<name>A0A6S7AU14_9BURK</name>
<dbReference type="CDD" id="cd00801">
    <property type="entry name" value="INT_P4_C"/>
    <property type="match status" value="1"/>
</dbReference>
<dbReference type="GO" id="GO:0006310">
    <property type="term" value="P:DNA recombination"/>
    <property type="evidence" value="ECO:0007669"/>
    <property type="project" value="UniProtKB-KW"/>
</dbReference>
<evidence type="ECO:0000313" key="4">
    <source>
        <dbReference type="EMBL" id="CAB3684229.1"/>
    </source>
</evidence>
<dbReference type="Proteomes" id="UP000494108">
    <property type="component" value="Unassembled WGS sequence"/>
</dbReference>
<dbReference type="InterPro" id="IPR011010">
    <property type="entry name" value="DNA_brk_join_enz"/>
</dbReference>
<dbReference type="GO" id="GO:0015074">
    <property type="term" value="P:DNA integration"/>
    <property type="evidence" value="ECO:0007669"/>
    <property type="project" value="UniProtKB-KW"/>
</dbReference>
<gene>
    <name evidence="4" type="primary">intA</name>
    <name evidence="4" type="ORF">LMG3431_04525</name>
</gene>
<evidence type="ECO:0000256" key="2">
    <source>
        <dbReference type="ARBA" id="ARBA00022908"/>
    </source>
</evidence>
<reference evidence="4 5" key="1">
    <citation type="submission" date="2020-04" db="EMBL/GenBank/DDBJ databases">
        <authorList>
            <person name="De Canck E."/>
        </authorList>
    </citation>
    <scope>NUCLEOTIDE SEQUENCE [LARGE SCALE GENOMIC DNA]</scope>
    <source>
        <strain evidence="4 5">LMG 3431</strain>
    </source>
</reference>
<accession>A0A6S7AU14</accession>
<organism evidence="4 5">
    <name type="scientific">Achromobacter pestifer</name>
    <dbReference type="NCBI Taxonomy" id="1353889"/>
    <lineage>
        <taxon>Bacteria</taxon>
        <taxon>Pseudomonadati</taxon>
        <taxon>Pseudomonadota</taxon>
        <taxon>Betaproteobacteria</taxon>
        <taxon>Burkholderiales</taxon>
        <taxon>Alcaligenaceae</taxon>
        <taxon>Achromobacter</taxon>
    </lineage>
</organism>
<sequence>MRAEFFRGEARWRIPVARMKGALISKEIGADHFVPLLRQVQALLDELDKYTGRYRLLFPGLRDPANTPVSAENINKALKILGFEGEQTGHGFHGLASTIMNERSGAWPEVIERQLAHKERNLIRRAYNHAEYLDKRRQLMPWWSDYLDDCAAKAVK</sequence>
<dbReference type="Gene3D" id="1.10.443.10">
    <property type="entry name" value="Intergrase catalytic core"/>
    <property type="match status" value="1"/>
</dbReference>
<dbReference type="RefSeq" id="WP_175176820.1">
    <property type="nucleotide sequence ID" value="NZ_CADIJX010000006.1"/>
</dbReference>